<sequence length="77" mass="8686">MDKQSVAACFVVILLLLGSSMSAEICERTNYLLVRCSESKCKWFCQLDAKGTKRRLDKYWCSGAIFAYCNCKLCGTL</sequence>
<name>F2EL55_HORVV</name>
<dbReference type="AlphaFoldDB" id="F2EL55"/>
<reference evidence="2" key="1">
    <citation type="journal article" date="2011" name="Plant Physiol.">
        <title>Comprehensive sequence analysis of 24,783 barley full-length cDNAs derived from 12 clone libraries.</title>
        <authorList>
            <person name="Matsumoto T."/>
            <person name="Tanaka T."/>
            <person name="Sakai H."/>
            <person name="Amano N."/>
            <person name="Kanamori H."/>
            <person name="Kurita K."/>
            <person name="Kikuta A."/>
            <person name="Kamiya K."/>
            <person name="Yamamoto M."/>
            <person name="Ikawa H."/>
            <person name="Fujii N."/>
            <person name="Hori K."/>
            <person name="Itoh T."/>
            <person name="Sato K."/>
        </authorList>
    </citation>
    <scope>NUCLEOTIDE SEQUENCE</scope>
</reference>
<keyword evidence="1" id="KW-0732">Signal</keyword>
<proteinExistence type="evidence at transcript level"/>
<feature type="chain" id="PRO_5003281913" evidence="1">
    <location>
        <begin position="23"/>
        <end position="77"/>
    </location>
</feature>
<dbReference type="EMBL" id="AK376883">
    <property type="protein sequence ID" value="BAK08077.1"/>
    <property type="molecule type" value="mRNA"/>
</dbReference>
<protein>
    <submittedName>
        <fullName evidence="2">Predicted protein</fullName>
    </submittedName>
</protein>
<feature type="signal peptide" evidence="1">
    <location>
        <begin position="1"/>
        <end position="22"/>
    </location>
</feature>
<organism evidence="2">
    <name type="scientific">Hordeum vulgare subsp. vulgare</name>
    <name type="common">Domesticated barley</name>
    <dbReference type="NCBI Taxonomy" id="112509"/>
    <lineage>
        <taxon>Eukaryota</taxon>
        <taxon>Viridiplantae</taxon>
        <taxon>Streptophyta</taxon>
        <taxon>Embryophyta</taxon>
        <taxon>Tracheophyta</taxon>
        <taxon>Spermatophyta</taxon>
        <taxon>Magnoliopsida</taxon>
        <taxon>Liliopsida</taxon>
        <taxon>Poales</taxon>
        <taxon>Poaceae</taxon>
        <taxon>BOP clade</taxon>
        <taxon>Pooideae</taxon>
        <taxon>Triticodae</taxon>
        <taxon>Triticeae</taxon>
        <taxon>Hordeinae</taxon>
        <taxon>Hordeum</taxon>
    </lineage>
</organism>
<evidence type="ECO:0000313" key="2">
    <source>
        <dbReference type="EMBL" id="BAK08077.1"/>
    </source>
</evidence>
<evidence type="ECO:0000256" key="1">
    <source>
        <dbReference type="SAM" id="SignalP"/>
    </source>
</evidence>
<accession>F2EL55</accession>